<evidence type="ECO:0000313" key="2">
    <source>
        <dbReference type="EMBL" id="UYM05515.1"/>
    </source>
</evidence>
<dbReference type="KEGG" id="sgrg:L0C25_00035"/>
<keyword evidence="3" id="KW-1185">Reference proteome</keyword>
<gene>
    <name evidence="2" type="ORF">L0C25_00035</name>
</gene>
<proteinExistence type="predicted"/>
<reference evidence="2" key="1">
    <citation type="submission" date="2022-01" db="EMBL/GenBank/DDBJ databases">
        <title>Nocardioidaceae gen. sp. A5X3R13.</title>
        <authorList>
            <person name="Lopez Marin M.A."/>
            <person name="Uhlik O."/>
        </authorList>
    </citation>
    <scope>NUCLEOTIDE SEQUENCE</scope>
    <source>
        <strain evidence="2">A5X3R13</strain>
    </source>
</reference>
<organism evidence="2 3">
    <name type="scientific">Solicola gregarius</name>
    <dbReference type="NCBI Taxonomy" id="2908642"/>
    <lineage>
        <taxon>Bacteria</taxon>
        <taxon>Bacillati</taxon>
        <taxon>Actinomycetota</taxon>
        <taxon>Actinomycetes</taxon>
        <taxon>Propionibacteriales</taxon>
        <taxon>Nocardioidaceae</taxon>
        <taxon>Solicola</taxon>
    </lineage>
</organism>
<dbReference type="Proteomes" id="UP001164390">
    <property type="component" value="Chromosome"/>
</dbReference>
<dbReference type="EMBL" id="CP094970">
    <property type="protein sequence ID" value="UYM05515.1"/>
    <property type="molecule type" value="Genomic_DNA"/>
</dbReference>
<sequence length="374" mass="41253">MAFGDEQTGEVKRQEFRAQTWAAKPAGAGYDFDKTDYHWHCDGSKEIEAVRMLLSDEFPQAGEFRLVHTESDAGELLDQLSDGDLGGADAVRLVELAGSNPGLIAALAASPEGVSIAGAVELERRRQQLRELRCVVEASESSERDDIHPLIREMTWVFGGEYVGEARRKSLIAGDVLDVPLLRPDGSLHVVELKAANAPKLVEQYRGAKDRSVGVGGLQEDVPLVVGAEANRAVGQVMSYLTHLDESRDTVLSRFKIDTRRASATVLIGHPKFVDGYSRDEIDEAIRIFNSHHTRIQLRHYADLIETAEHALALQRPMGSPTAVAQETRSLIRLPMWTCPAGGMNRATRRSDGCWSIRVLIYYVGWRPSNVGTL</sequence>
<evidence type="ECO:0000259" key="1">
    <source>
        <dbReference type="Pfam" id="PF14082"/>
    </source>
</evidence>
<accession>A0AA46THT4</accession>
<evidence type="ECO:0000313" key="3">
    <source>
        <dbReference type="Proteomes" id="UP001164390"/>
    </source>
</evidence>
<dbReference type="AlphaFoldDB" id="A0AA46THT4"/>
<dbReference type="InterPro" id="IPR025359">
    <property type="entry name" value="SduA_C"/>
</dbReference>
<dbReference type="RefSeq" id="WP_271634348.1">
    <property type="nucleotide sequence ID" value="NZ_CP094970.1"/>
</dbReference>
<protein>
    <submittedName>
        <fullName evidence="2">DUF4263 domain-containing protein</fullName>
    </submittedName>
</protein>
<feature type="domain" description="Shedu protein SduA C-terminal" evidence="1">
    <location>
        <begin position="141"/>
        <end position="304"/>
    </location>
</feature>
<dbReference type="Pfam" id="PF14082">
    <property type="entry name" value="SduA_C"/>
    <property type="match status" value="1"/>
</dbReference>
<name>A0AA46THT4_9ACTN</name>